<accession>A0A0E9SDT9</accession>
<keyword evidence="1" id="KW-0732">Signal</keyword>
<reference evidence="2" key="1">
    <citation type="submission" date="2014-11" db="EMBL/GenBank/DDBJ databases">
        <authorList>
            <person name="Amaro Gonzalez C."/>
        </authorList>
    </citation>
    <scope>NUCLEOTIDE SEQUENCE</scope>
</reference>
<name>A0A0E9SDT9_ANGAN</name>
<dbReference type="AlphaFoldDB" id="A0A0E9SDT9"/>
<evidence type="ECO:0000313" key="2">
    <source>
        <dbReference type="EMBL" id="JAH39451.1"/>
    </source>
</evidence>
<evidence type="ECO:0000256" key="1">
    <source>
        <dbReference type="SAM" id="SignalP"/>
    </source>
</evidence>
<feature type="signal peptide" evidence="1">
    <location>
        <begin position="1"/>
        <end position="18"/>
    </location>
</feature>
<sequence length="37" mass="4515">MCPFPVFLVQCCWYLAHWSFLHVNSPWQGLFCRYTSF</sequence>
<proteinExistence type="predicted"/>
<feature type="chain" id="PRO_5002432116" evidence="1">
    <location>
        <begin position="19"/>
        <end position="37"/>
    </location>
</feature>
<organism evidence="2">
    <name type="scientific">Anguilla anguilla</name>
    <name type="common">European freshwater eel</name>
    <name type="synonym">Muraena anguilla</name>
    <dbReference type="NCBI Taxonomy" id="7936"/>
    <lineage>
        <taxon>Eukaryota</taxon>
        <taxon>Metazoa</taxon>
        <taxon>Chordata</taxon>
        <taxon>Craniata</taxon>
        <taxon>Vertebrata</taxon>
        <taxon>Euteleostomi</taxon>
        <taxon>Actinopterygii</taxon>
        <taxon>Neopterygii</taxon>
        <taxon>Teleostei</taxon>
        <taxon>Anguilliformes</taxon>
        <taxon>Anguillidae</taxon>
        <taxon>Anguilla</taxon>
    </lineage>
</organism>
<protein>
    <submittedName>
        <fullName evidence="2">Uncharacterized protein</fullName>
    </submittedName>
</protein>
<dbReference type="EMBL" id="GBXM01069126">
    <property type="protein sequence ID" value="JAH39451.1"/>
    <property type="molecule type" value="Transcribed_RNA"/>
</dbReference>
<reference evidence="2" key="2">
    <citation type="journal article" date="2015" name="Fish Shellfish Immunol.">
        <title>Early steps in the European eel (Anguilla anguilla)-Vibrio vulnificus interaction in the gills: Role of the RtxA13 toxin.</title>
        <authorList>
            <person name="Callol A."/>
            <person name="Pajuelo D."/>
            <person name="Ebbesson L."/>
            <person name="Teles M."/>
            <person name="MacKenzie S."/>
            <person name="Amaro C."/>
        </authorList>
    </citation>
    <scope>NUCLEOTIDE SEQUENCE</scope>
</reference>